<feature type="domain" description="Flagellin N-terminal" evidence="8">
    <location>
        <begin position="5"/>
        <end position="143"/>
    </location>
</feature>
<protein>
    <recommendedName>
        <fullName evidence="7">Flagellin</fullName>
    </recommendedName>
</protein>
<comment type="subcellular location">
    <subcellularLocation>
        <location evidence="7">Secreted</location>
    </subcellularLocation>
    <subcellularLocation>
        <location evidence="7">Bacterial flagellum</location>
    </subcellularLocation>
</comment>
<dbReference type="Proteomes" id="UP000188298">
    <property type="component" value="Chromosome"/>
</dbReference>
<keyword evidence="10" id="KW-0966">Cell projection</keyword>
<organism evidence="10 11">
    <name type="scientific">Helicobacter bilis</name>
    <dbReference type="NCBI Taxonomy" id="37372"/>
    <lineage>
        <taxon>Bacteria</taxon>
        <taxon>Pseudomonadati</taxon>
        <taxon>Campylobacterota</taxon>
        <taxon>Epsilonproteobacteria</taxon>
        <taxon>Campylobacterales</taxon>
        <taxon>Helicobacteraceae</taxon>
        <taxon>Helicobacter</taxon>
    </lineage>
</organism>
<keyword evidence="10" id="KW-0282">Flagellum</keyword>
<dbReference type="NCBIfam" id="NF009234">
    <property type="entry name" value="PRK12584.1"/>
    <property type="match status" value="1"/>
</dbReference>
<accession>A0A1Q2LHI4</accession>
<dbReference type="SUPFAM" id="SSF64518">
    <property type="entry name" value="Phase 1 flagellin"/>
    <property type="match status" value="1"/>
</dbReference>
<dbReference type="InterPro" id="IPR001029">
    <property type="entry name" value="Flagellin_N"/>
</dbReference>
<dbReference type="PANTHER" id="PTHR42792">
    <property type="entry name" value="FLAGELLIN"/>
    <property type="match status" value="1"/>
</dbReference>
<proteinExistence type="inferred from homology"/>
<comment type="similarity">
    <text evidence="1 7">Belongs to the bacterial flagellin family.</text>
</comment>
<dbReference type="Gene3D" id="3.30.70.2120">
    <property type="match status" value="1"/>
</dbReference>
<dbReference type="Gene3D" id="1.20.1330.10">
    <property type="entry name" value="f41 fragment of flagellin, N-terminal domain"/>
    <property type="match status" value="1"/>
</dbReference>
<dbReference type="InterPro" id="IPR046358">
    <property type="entry name" value="Flagellin_C"/>
</dbReference>
<sequence length="516" mass="54153">MAFQVNTNINALNAHVQNVVTQRGLKDSLEKLSSGLRINKAADDASGMIIADSLRGQASALGQAIANTNDAMGIIQIADKAMDEQLKILDTVKVKATQAAQDGQTTESRRAIQSDIVRLIQGLDMIGNTTSFNGQKLLSGSFTNKEFQVGAYSNESIKASIGATTSDKIGQVRIMTGGLITASGTVNTVFKNVDGVNDVKLQAVKISTSVGTGIGVLAEVINKSSDKTGIRAVANVISTSDEAVKSGTMSNVIINGITLGDINDIKAGDSDGRLVQAFNASTNQTGVEAFTDERGRLTLRSVDGRGIKISIGKNEKGQNGKVPEVAVKSMNGGQKLEGKGSENYGRLSLSRLDSRDIIVMSGTDAKNTYKALGFDNKDVAKTVVNLRDTMGAFNKDVKSAAGANFNKVVASGGAELGAGVTTLRGAMVVMDIAESATKILDRIRADLGSVQGQMISTVNNISVTQVNVKAAESNIREVDFAQESANFNKLNILAQSGSYALSQANAVQQNILRLLS</sequence>
<evidence type="ECO:0000313" key="10">
    <source>
        <dbReference type="EMBL" id="AQQ59507.1"/>
    </source>
</evidence>
<dbReference type="KEGG" id="hbl:XJ32_04695"/>
<dbReference type="PANTHER" id="PTHR42792:SF2">
    <property type="entry name" value="FLAGELLIN"/>
    <property type="match status" value="1"/>
</dbReference>
<evidence type="ECO:0000256" key="3">
    <source>
        <dbReference type="ARBA" id="ARBA00023026"/>
    </source>
</evidence>
<dbReference type="Pfam" id="PF00700">
    <property type="entry name" value="Flagellin_C"/>
    <property type="match status" value="1"/>
</dbReference>
<gene>
    <name evidence="10" type="ORF">XJ32_04695</name>
</gene>
<comment type="subunit">
    <text evidence="6">Heteromer of FlaA and FlaB. FlaB is located proximal to the hook while the remainder of the filament is composed of the predominant FlaA.</text>
</comment>
<evidence type="ECO:0000313" key="11">
    <source>
        <dbReference type="Proteomes" id="UP000188298"/>
    </source>
</evidence>
<evidence type="ECO:0000256" key="2">
    <source>
        <dbReference type="ARBA" id="ARBA00022525"/>
    </source>
</evidence>
<feature type="domain" description="Flagellin C-terminal" evidence="9">
    <location>
        <begin position="430"/>
        <end position="515"/>
    </location>
</feature>
<name>A0A1Q2LHI4_9HELI</name>
<evidence type="ECO:0000256" key="6">
    <source>
        <dbReference type="ARBA" id="ARBA00025928"/>
    </source>
</evidence>
<evidence type="ECO:0000259" key="8">
    <source>
        <dbReference type="Pfam" id="PF00669"/>
    </source>
</evidence>
<dbReference type="InterPro" id="IPR010810">
    <property type="entry name" value="Flagellin_hook_IN_motif"/>
</dbReference>
<keyword evidence="3" id="KW-0843">Virulence</keyword>
<keyword evidence="4 7" id="KW-0975">Bacterial flagellum</keyword>
<evidence type="ECO:0000256" key="4">
    <source>
        <dbReference type="ARBA" id="ARBA00023143"/>
    </source>
</evidence>
<dbReference type="Pfam" id="PF00669">
    <property type="entry name" value="Flagellin_N"/>
    <property type="match status" value="1"/>
</dbReference>
<dbReference type="GO" id="GO:0005198">
    <property type="term" value="F:structural molecule activity"/>
    <property type="evidence" value="ECO:0007669"/>
    <property type="project" value="UniProtKB-UniRule"/>
</dbReference>
<dbReference type="NCBIfam" id="NF010115">
    <property type="entry name" value="PRK13588.1"/>
    <property type="match status" value="1"/>
</dbReference>
<keyword evidence="2 7" id="KW-0964">Secreted</keyword>
<evidence type="ECO:0000256" key="1">
    <source>
        <dbReference type="ARBA" id="ARBA00005709"/>
    </source>
</evidence>
<dbReference type="GO" id="GO:0009288">
    <property type="term" value="C:bacterial-type flagellum"/>
    <property type="evidence" value="ECO:0007669"/>
    <property type="project" value="UniProtKB-SubCell"/>
</dbReference>
<dbReference type="EMBL" id="CP019645">
    <property type="protein sequence ID" value="AQQ59507.1"/>
    <property type="molecule type" value="Genomic_DNA"/>
</dbReference>
<evidence type="ECO:0000256" key="5">
    <source>
        <dbReference type="ARBA" id="ARBA00025143"/>
    </source>
</evidence>
<dbReference type="AlphaFoldDB" id="A0A1Q2LHI4"/>
<reference evidence="10 11" key="1">
    <citation type="submission" date="2017-02" db="EMBL/GenBank/DDBJ databases">
        <title>Whole genome sequencing of Helicobacter bilis strain AAQJH.</title>
        <authorList>
            <person name="Conlan S."/>
            <person name="Thomas P.J."/>
            <person name="Mullikin J."/>
            <person name="Palmore T.N."/>
            <person name="Frank K.M."/>
            <person name="Segre J.A."/>
        </authorList>
    </citation>
    <scope>NUCLEOTIDE SEQUENCE [LARGE SCALE GENOMIC DNA]</scope>
    <source>
        <strain evidence="10 11">AAQJH</strain>
    </source>
</reference>
<dbReference type="InterPro" id="IPR001492">
    <property type="entry name" value="Flagellin"/>
</dbReference>
<comment type="function">
    <text evidence="5">Flagellin is the subunit protein which polymerizes to form the filaments of bacterial flagella. Important for motility and virulence.</text>
</comment>
<dbReference type="RefSeq" id="WP_077388510.1">
    <property type="nucleotide sequence ID" value="NZ_CP019645.1"/>
</dbReference>
<dbReference type="GO" id="GO:0005576">
    <property type="term" value="C:extracellular region"/>
    <property type="evidence" value="ECO:0007669"/>
    <property type="project" value="UniProtKB-SubCell"/>
</dbReference>
<keyword evidence="10" id="KW-0969">Cilium</keyword>
<evidence type="ECO:0000256" key="7">
    <source>
        <dbReference type="RuleBase" id="RU362073"/>
    </source>
</evidence>
<dbReference type="Gene3D" id="6.10.10.10">
    <property type="entry name" value="Flagellar export chaperone, C-terminal domain"/>
    <property type="match status" value="1"/>
</dbReference>
<evidence type="ECO:0000259" key="9">
    <source>
        <dbReference type="Pfam" id="PF00700"/>
    </source>
</evidence>
<dbReference type="PRINTS" id="PR00207">
    <property type="entry name" value="FLAGELLIN"/>
</dbReference>
<dbReference type="Pfam" id="PF07196">
    <property type="entry name" value="Flagellin_IN"/>
    <property type="match status" value="2"/>
</dbReference>
<dbReference type="InterPro" id="IPR042187">
    <property type="entry name" value="Flagellin_C_sub2"/>
</dbReference>